<dbReference type="EMBL" id="FLYE01000044">
    <property type="protein sequence ID" value="SCA57382.1"/>
    <property type="molecule type" value="Genomic_DNA"/>
</dbReference>
<dbReference type="InterPro" id="IPR001110">
    <property type="entry name" value="UPF0012_CS"/>
</dbReference>
<dbReference type="InterPro" id="IPR045254">
    <property type="entry name" value="Nit1/2_C-N_Hydrolase"/>
</dbReference>
<keyword evidence="5" id="KW-1185">Reference proteome</keyword>
<gene>
    <name evidence="4" type="ORF">MTBPR1_50138</name>
</gene>
<dbReference type="RefSeq" id="WP_069189415.1">
    <property type="nucleotide sequence ID" value="NZ_FLYE01000044.1"/>
</dbReference>
<dbReference type="PROSITE" id="PS01227">
    <property type="entry name" value="UPF0012"/>
    <property type="match status" value="1"/>
</dbReference>
<keyword evidence="2 4" id="KW-0378">Hydrolase</keyword>
<evidence type="ECO:0000256" key="1">
    <source>
        <dbReference type="ARBA" id="ARBA00010613"/>
    </source>
</evidence>
<dbReference type="GO" id="GO:0016811">
    <property type="term" value="F:hydrolase activity, acting on carbon-nitrogen (but not peptide) bonds, in linear amides"/>
    <property type="evidence" value="ECO:0007669"/>
    <property type="project" value="InterPro"/>
</dbReference>
<evidence type="ECO:0000313" key="5">
    <source>
        <dbReference type="Proteomes" id="UP000231658"/>
    </source>
</evidence>
<dbReference type="Pfam" id="PF00795">
    <property type="entry name" value="CN_hydrolase"/>
    <property type="match status" value="1"/>
</dbReference>
<protein>
    <submittedName>
        <fullName evidence="4">Carbon-nitrogen hydrolase</fullName>
    </submittedName>
</protein>
<dbReference type="STRING" id="1867952.MTBPR1_50138"/>
<dbReference type="SUPFAM" id="SSF56317">
    <property type="entry name" value="Carbon-nitrogen hydrolase"/>
    <property type="match status" value="1"/>
</dbReference>
<dbReference type="CDD" id="cd07572">
    <property type="entry name" value="nit"/>
    <property type="match status" value="1"/>
</dbReference>
<evidence type="ECO:0000259" key="3">
    <source>
        <dbReference type="PROSITE" id="PS50263"/>
    </source>
</evidence>
<dbReference type="OrthoDB" id="9811121at2"/>
<feature type="domain" description="CN hydrolase" evidence="3">
    <location>
        <begin position="4"/>
        <end position="252"/>
    </location>
</feature>
<comment type="similarity">
    <text evidence="1">Belongs to the carbon-nitrogen hydrolase superfamily. NIT1/NIT2 family.</text>
</comment>
<dbReference type="Proteomes" id="UP000231658">
    <property type="component" value="Unassembled WGS sequence"/>
</dbReference>
<dbReference type="Gene3D" id="3.60.110.10">
    <property type="entry name" value="Carbon-nitrogen hydrolase"/>
    <property type="match status" value="1"/>
</dbReference>
<dbReference type="PANTHER" id="PTHR23088:SF27">
    <property type="entry name" value="DEAMINATED GLUTATHIONE AMIDASE"/>
    <property type="match status" value="1"/>
</dbReference>
<dbReference type="AlphaFoldDB" id="A0A1C3RJC4"/>
<dbReference type="PROSITE" id="PS50263">
    <property type="entry name" value="CN_HYDROLASE"/>
    <property type="match status" value="1"/>
</dbReference>
<dbReference type="InterPro" id="IPR036526">
    <property type="entry name" value="C-N_Hydrolase_sf"/>
</dbReference>
<organism evidence="4 5">
    <name type="scientific">Candidatus Terasakiella magnetica</name>
    <dbReference type="NCBI Taxonomy" id="1867952"/>
    <lineage>
        <taxon>Bacteria</taxon>
        <taxon>Pseudomonadati</taxon>
        <taxon>Pseudomonadota</taxon>
        <taxon>Alphaproteobacteria</taxon>
        <taxon>Rhodospirillales</taxon>
        <taxon>Terasakiellaceae</taxon>
        <taxon>Terasakiella</taxon>
    </lineage>
</organism>
<proteinExistence type="inferred from homology"/>
<sequence length="273" mass="29761">MTKMKAACVQVNASSDMDENIATACEMVRKAAHEDGANLICLPENVAMMEFGGQNVIAKSFVQSEHPALKAFRDLALETKAWLLIGSLAIKLKNGKVANRSFLLNDQGEITGQYDKIHLFDVDLAGGESYRESNTFDGGDKAVLAETPWGGLGMTICYDVRFPHLYRAYGQKGAAIMTVPAAFTKQTGEAHWKVLLRARAIENGCFIIAPGQCGSHKGERETYGHSLIIDPWGTVLAEGGDEPCVLSAELDMTMVEATRAKVPSLQHDRDYSF</sequence>
<evidence type="ECO:0000313" key="4">
    <source>
        <dbReference type="EMBL" id="SCA57382.1"/>
    </source>
</evidence>
<dbReference type="InterPro" id="IPR003010">
    <property type="entry name" value="C-N_Hydrolase"/>
</dbReference>
<accession>A0A1C3RJC4</accession>
<dbReference type="PANTHER" id="PTHR23088">
    <property type="entry name" value="NITRILASE-RELATED"/>
    <property type="match status" value="1"/>
</dbReference>
<evidence type="ECO:0000256" key="2">
    <source>
        <dbReference type="ARBA" id="ARBA00022801"/>
    </source>
</evidence>
<name>A0A1C3RJC4_9PROT</name>
<reference evidence="4 5" key="1">
    <citation type="submission" date="2016-07" db="EMBL/GenBank/DDBJ databases">
        <authorList>
            <person name="Lefevre C.T."/>
        </authorList>
    </citation>
    <scope>NUCLEOTIDE SEQUENCE [LARGE SCALE GENOMIC DNA]</scope>
    <source>
        <strain evidence="4">PR1</strain>
    </source>
</reference>